<dbReference type="SUPFAM" id="SSF51905">
    <property type="entry name" value="FAD/NAD(P)-binding domain"/>
    <property type="match status" value="1"/>
</dbReference>
<dbReference type="InterPro" id="IPR033856">
    <property type="entry name" value="Trp_halogen"/>
</dbReference>
<proteinExistence type="predicted"/>
<dbReference type="InterPro" id="IPR006905">
    <property type="entry name" value="Flavin_halogenase"/>
</dbReference>
<dbReference type="Gene3D" id="3.50.50.60">
    <property type="entry name" value="FAD/NAD(P)-binding domain"/>
    <property type="match status" value="1"/>
</dbReference>
<organism evidence="1 2">
    <name type="scientific">Pelomonas aquatica</name>
    <dbReference type="NCBI Taxonomy" id="431058"/>
    <lineage>
        <taxon>Bacteria</taxon>
        <taxon>Pseudomonadati</taxon>
        <taxon>Pseudomonadota</taxon>
        <taxon>Betaproteobacteria</taxon>
        <taxon>Burkholderiales</taxon>
        <taxon>Sphaerotilaceae</taxon>
        <taxon>Roseateles</taxon>
    </lineage>
</organism>
<dbReference type="InterPro" id="IPR036188">
    <property type="entry name" value="FAD/NAD-bd_sf"/>
</dbReference>
<dbReference type="InterPro" id="IPR050816">
    <property type="entry name" value="Flavin-dep_Halogenase_NPB"/>
</dbReference>
<dbReference type="Pfam" id="PF04820">
    <property type="entry name" value="Trp_halogenase"/>
    <property type="match status" value="1"/>
</dbReference>
<keyword evidence="1" id="KW-0560">Oxidoreductase</keyword>
<dbReference type="PANTHER" id="PTHR43747:SF4">
    <property type="entry name" value="FLAVIN-DEPENDENT TRYPTOPHAN HALOGENASE"/>
    <property type="match status" value="1"/>
</dbReference>
<reference evidence="1 2" key="1">
    <citation type="submission" date="2023-07" db="EMBL/GenBank/DDBJ databases">
        <title>Sorghum-associated microbial communities from plants grown in Nebraska, USA.</title>
        <authorList>
            <person name="Schachtman D."/>
        </authorList>
    </citation>
    <scope>NUCLEOTIDE SEQUENCE [LARGE SCALE GENOMIC DNA]</scope>
    <source>
        <strain evidence="1 2">BE310</strain>
    </source>
</reference>
<sequence length="511" mass="57135">MQHTNAPLRTGPVRRVVIAGGGTAGWMVAALLSKVLGKGLEIRLVESDEIGTVGVGEATIPTLLTYHQLLGINEQEFMAATQATFKLGIQFENWRNVGEDYVHSFGLTGKDHWTAGFQHFWLAARQRGEQRVPHGDYGDYCLELRAGLENRFAHLPRNGLNYAFHLDASRYAVFLRGISQGHGVQRIEGKIAQVLQHDDGDIRALRLADGSEVEGDFFIDCTGFRSLLLGQTLGVGFEDWSHWLPCDSAVAVQTASVGEAVPYTRSIAHPFGWQWRIPLQHRVGNGLVFASRYLGDDEARAMLLQKIEGEALMQPRVLKFTPGQRDVTWKRNVVAIGLASGFLEPLESTSIHLIQRGITRLMQCFPAGGIHQTDIDEYNRQVRDEIEHIRDFIILHYKVTNRRDAPLWQHCAAMDVPQSLAHRIQMFSDTARVFKAPHELFGENSWIQVMLGQGLTPGAHHPTADLMGDDELGHFLGEIRKQVARQLVQLPRHEDYVRSYAAPVQPQAATA</sequence>
<name>A0ABU1ZF30_9BURK</name>
<accession>A0ABU1ZF30</accession>
<dbReference type="Proteomes" id="UP001180536">
    <property type="component" value="Unassembled WGS sequence"/>
</dbReference>
<dbReference type="PIRSF" id="PIRSF011396">
    <property type="entry name" value="Trp_halogenase"/>
    <property type="match status" value="1"/>
</dbReference>
<dbReference type="EC" id="1.14.19.9" evidence="1"/>
<keyword evidence="2" id="KW-1185">Reference proteome</keyword>
<dbReference type="GO" id="GO:0016491">
    <property type="term" value="F:oxidoreductase activity"/>
    <property type="evidence" value="ECO:0007669"/>
    <property type="project" value="UniProtKB-KW"/>
</dbReference>
<gene>
    <name evidence="1" type="ORF">J2X16_004431</name>
</gene>
<protein>
    <submittedName>
        <fullName evidence="1">Tryptophan halogenase</fullName>
        <ecNumber evidence="1">1.14.19.9</ecNumber>
    </submittedName>
</protein>
<dbReference type="RefSeq" id="WP_310348489.1">
    <property type="nucleotide sequence ID" value="NZ_JAVDXQ010000007.1"/>
</dbReference>
<evidence type="ECO:0000313" key="1">
    <source>
        <dbReference type="EMBL" id="MDR7299063.1"/>
    </source>
</evidence>
<dbReference type="PANTHER" id="PTHR43747">
    <property type="entry name" value="FAD-BINDING PROTEIN"/>
    <property type="match status" value="1"/>
</dbReference>
<evidence type="ECO:0000313" key="2">
    <source>
        <dbReference type="Proteomes" id="UP001180536"/>
    </source>
</evidence>
<dbReference type="EMBL" id="JAVDXQ010000007">
    <property type="protein sequence ID" value="MDR7299063.1"/>
    <property type="molecule type" value="Genomic_DNA"/>
</dbReference>
<comment type="caution">
    <text evidence="1">The sequence shown here is derived from an EMBL/GenBank/DDBJ whole genome shotgun (WGS) entry which is preliminary data.</text>
</comment>